<dbReference type="GO" id="GO:0016887">
    <property type="term" value="F:ATP hydrolysis activity"/>
    <property type="evidence" value="ECO:0007669"/>
    <property type="project" value="RHEA"/>
</dbReference>
<dbReference type="Gene3D" id="3.40.50.300">
    <property type="entry name" value="P-loop containing nucleotide triphosphate hydrolases"/>
    <property type="match status" value="2"/>
</dbReference>
<evidence type="ECO:0000256" key="6">
    <source>
        <dbReference type="ARBA" id="ARBA00022806"/>
    </source>
</evidence>
<dbReference type="EMBL" id="AEJM01000016">
    <property type="protein sequence ID" value="EGY34563.1"/>
    <property type="molecule type" value="Genomic_DNA"/>
</dbReference>
<feature type="binding site" evidence="15">
    <location>
        <position position="1131"/>
    </location>
    <ligand>
        <name>Mg(2+)</name>
        <dbReference type="ChEBI" id="CHEBI:18420"/>
    </ligand>
</feature>
<comment type="catalytic activity">
    <reaction evidence="13 15">
        <text>Couples ATP hydrolysis with the unwinding of duplex DNA by translocating in the 3'-5' direction.</text>
        <dbReference type="EC" id="5.6.2.4"/>
    </reaction>
</comment>
<dbReference type="Pfam" id="PF00580">
    <property type="entry name" value="UvrD-helicase"/>
    <property type="match status" value="1"/>
</dbReference>
<keyword evidence="5 15" id="KW-0378">Hydrolase</keyword>
<comment type="domain">
    <text evidence="15">The N-terminal DNA-binding domain is a ssDNA-dependent ATPase and has ATP-dependent 3'-5' helicase function. This domain interacts with RecC.</text>
</comment>
<evidence type="ECO:0000313" key="19">
    <source>
        <dbReference type="EMBL" id="EGY34563.1"/>
    </source>
</evidence>
<dbReference type="PANTHER" id="PTHR11070">
    <property type="entry name" value="UVRD / RECB / PCRA DNA HELICASE FAMILY MEMBER"/>
    <property type="match status" value="1"/>
</dbReference>
<name>G4A809_AGGAC</name>
<comment type="similarity">
    <text evidence="15">Belongs to the helicase family. UvrD subfamily.</text>
</comment>
<dbReference type="GO" id="GO:0008854">
    <property type="term" value="F:exodeoxyribonuclease V activity"/>
    <property type="evidence" value="ECO:0007669"/>
    <property type="project" value="UniProtKB-EC"/>
</dbReference>
<keyword evidence="3 15" id="KW-0547">Nucleotide-binding</keyword>
<dbReference type="PANTHER" id="PTHR11070:SF23">
    <property type="entry name" value="RECBCD ENZYME SUBUNIT RECB"/>
    <property type="match status" value="1"/>
</dbReference>
<dbReference type="GO" id="GO:0043138">
    <property type="term" value="F:3'-5' DNA helicase activity"/>
    <property type="evidence" value="ECO:0007669"/>
    <property type="project" value="UniProtKB-UniRule"/>
</dbReference>
<dbReference type="InterPro" id="IPR027417">
    <property type="entry name" value="P-loop_NTPase"/>
</dbReference>
<sequence>MQPLNPISIPLNSISLIEASAGTGKTYTMGSLYLRLLLQAGENAFPHSLNVEQILVVTFTEMATEELKRKIRERIYDAKQKLTAYQQTRDSAVFEQDDFLRQLADTITDFPLAIQRLTLAEQNMDLATIYTIHGFCRRMLMQYAFNSGIHFNLELSGEENELLLHLAQNVWRAHFYSQPYAVAEFIQKHLISPTNIVKNIKKFAGTELKLPQNRPHFFDGELPDFLTKLADYSQQFVAQTAAVKKHWLENEGDVLTLIETEVNTKYKSAKEQKLNRRSFTSATRPKWLAMMKAWAESDQTDFPDCFSRFGQTAMNEQKGEEAKDALTHSLFVEIDELLQLAEQQGLLSQALWFHYLQMLNAQLVEYKLSHSEKSFNDLLRLLKEALYHPDNAEFACLIRHQFPFAMIDEFQDTDAVQYQIFSKIYVEQLSPDVQSDSGFIMIGDPKQAIYKFRGADIFTYFQAASQAQHRFNLAKNYRSHQHVVDAVNRLFDFTKQPPFLYKDIQFLPVSARTDHLQFWLNGQPEPAVRFYVDEASVKDNMAKACAVSIQHWLQSAVENSAVFRPDDKGGEQALKPESIAVLVRSRKEAELVKNELRRLGIASVYLSEDSNVFDSSAAKDLLMILTACLNPFSERHILNAVATAIFAQTGADIQRIRMDETRWEHWVEKFIHYQRTWQKQGVLVMLHQLFQQEKITETLYPTVDGKRLVTDLLHLAELLQEAATLNESEAALLRWFEKQIQGEDRQKEQQVRLESELQLVKIVTIHKSKGLEYDLVWLPFIGYASTFRGDRIATYYDEAQGAALWDFDKSHSALVQQEDFAEQLRLLYVALTRAKYQLVIGVPQTFEQKWSSLLYVLTQGAIQTSEKPNAYDSLPLLENLVARALQGSVQIANTAELTPLALQVHSETPTPLQAAKFTGNIEQNWTVTSFSAMEAIHQNKAYFKAQQMAESAVDFPSVFDLGKDYDFNEQGQSTEMIQETAADESAYPFGYSPFDFPHGINIGTALHRFLEKTDFDRPLNEDKIQKLCHRLQLEETWLPTLQQWISAILHTPLSAQDPSLQLANLTRQHCVKEMQFYLKLNRTFDVAAFNRALQQHHHLPSEPLQFEAIKGMLRGFMDLVFYHNGKYYLADYKSNFLGVEAQNYVGTGLQQAMLTNHYDWQYLLYTLALHRYLQQRDANYAYETHFGGVFYCFLRGMNGENQNGVFFDKPDYALIQALENLF</sequence>
<dbReference type="GO" id="GO:0000724">
    <property type="term" value="P:double-strand break repair via homologous recombination"/>
    <property type="evidence" value="ECO:0007669"/>
    <property type="project" value="UniProtKB-UniRule"/>
</dbReference>
<dbReference type="RefSeq" id="WP_005557095.1">
    <property type="nucleotide sequence ID" value="NZ_AEJM01000016.1"/>
</dbReference>
<comment type="function">
    <text evidence="15">A helicase/nuclease that prepares dsDNA breaks (DSB) for recombinational DNA repair. Binds to DSBs and unwinds DNA via a highly rapid and processive ATP-dependent bidirectional helicase activity. Unwinds dsDNA until it encounters a Chi (crossover hotspot instigator) sequence from the 3' direction. Cuts ssDNA a few nucleotides 3' to the Chi site. The properties and activities of the enzyme are changed at Chi. The Chi-altered holoenzyme produces a long 3'-ssDNA overhang and facilitates RecA-binding to the ssDNA for homologous DNA recombination and repair. Holoenzyme degrades any linearized DNA that is unable to undergo homologous recombination. In the holoenzyme this subunit contributes ATPase, 3'-5' helicase, exonuclease activity and loads RecA onto ssDNA.</text>
</comment>
<dbReference type="Proteomes" id="UP000005508">
    <property type="component" value="Unassembled WGS sequence"/>
</dbReference>
<dbReference type="InterPro" id="IPR014016">
    <property type="entry name" value="UvrD-like_ATP-bd"/>
</dbReference>
<evidence type="ECO:0000313" key="20">
    <source>
        <dbReference type="Proteomes" id="UP000005508"/>
    </source>
</evidence>
<dbReference type="AlphaFoldDB" id="G4A809"/>
<dbReference type="Pfam" id="PF12705">
    <property type="entry name" value="PDDEXK_1"/>
    <property type="match status" value="1"/>
</dbReference>
<dbReference type="PROSITE" id="PS51217">
    <property type="entry name" value="UVRD_HELICASE_CTER"/>
    <property type="match status" value="1"/>
</dbReference>
<dbReference type="PROSITE" id="PS51198">
    <property type="entry name" value="UVRD_HELICASE_ATP_BIND"/>
    <property type="match status" value="1"/>
</dbReference>
<comment type="cofactor">
    <cofactor evidence="15">
        <name>Mg(2+)</name>
        <dbReference type="ChEBI" id="CHEBI:18420"/>
    </cofactor>
    <text evidence="15">Binds 1 Mg(2+) ion per subunit.</text>
</comment>
<comment type="miscellaneous">
    <text evidence="15">In the RecBCD complex, RecB has a slow 3'-5' helicase, an exonuclease activity and loads RecA onto ssDNA, RecD has a fast 5'-3' helicase activity, while RecC stimulates the ATPase and processivity of the RecB helicase and contributes to recognition of the Chi site.</text>
</comment>
<keyword evidence="2 15" id="KW-0479">Metal-binding</keyword>
<feature type="binding site" evidence="15">
    <location>
        <position position="1118"/>
    </location>
    <ligand>
        <name>Mg(2+)</name>
        <dbReference type="ChEBI" id="CHEBI:18420"/>
    </ligand>
</feature>
<feature type="binding site" evidence="15">
    <location>
        <position position="1007"/>
    </location>
    <ligand>
        <name>Mg(2+)</name>
        <dbReference type="ChEBI" id="CHEBI:18420"/>
    </ligand>
</feature>
<comment type="subunit">
    <text evidence="15">Heterotrimer of RecB, RecC and RecD. All subunits contribute to DNA-binding. Interacts with RecA.</text>
</comment>
<evidence type="ECO:0000256" key="14">
    <source>
        <dbReference type="ARBA" id="ARBA00048988"/>
    </source>
</evidence>
<dbReference type="EC" id="3.1.11.5" evidence="15"/>
<feature type="domain" description="UvrD-like helicase ATP-binding" evidence="17">
    <location>
        <begin position="1"/>
        <end position="480"/>
    </location>
</feature>
<dbReference type="InterPro" id="IPR004586">
    <property type="entry name" value="RecB"/>
</dbReference>
<evidence type="ECO:0000256" key="13">
    <source>
        <dbReference type="ARBA" id="ARBA00034617"/>
    </source>
</evidence>
<evidence type="ECO:0000256" key="11">
    <source>
        <dbReference type="ARBA" id="ARBA00023204"/>
    </source>
</evidence>
<keyword evidence="7 15" id="KW-0269">Exonuclease</keyword>
<evidence type="ECO:0000256" key="10">
    <source>
        <dbReference type="ARBA" id="ARBA00023125"/>
    </source>
</evidence>
<dbReference type="Gene3D" id="1.10.486.10">
    <property type="entry name" value="PCRA, domain 4"/>
    <property type="match status" value="1"/>
</dbReference>
<keyword evidence="4 15" id="KW-0227">DNA damage</keyword>
<dbReference type="NCBIfam" id="TIGR00609">
    <property type="entry name" value="recB"/>
    <property type="match status" value="1"/>
</dbReference>
<proteinExistence type="inferred from homology"/>
<evidence type="ECO:0000256" key="1">
    <source>
        <dbReference type="ARBA" id="ARBA00022722"/>
    </source>
</evidence>
<keyword evidence="11 15" id="KW-0234">DNA repair</keyword>
<dbReference type="InterPro" id="IPR014017">
    <property type="entry name" value="DNA_helicase_UvrD-like_C"/>
</dbReference>
<dbReference type="Gene3D" id="3.90.320.10">
    <property type="match status" value="1"/>
</dbReference>
<dbReference type="GO" id="GO:0005829">
    <property type="term" value="C:cytosol"/>
    <property type="evidence" value="ECO:0007669"/>
    <property type="project" value="TreeGrafter"/>
</dbReference>
<dbReference type="PATRIC" id="fig|907488.3.peg.942"/>
<protein>
    <recommendedName>
        <fullName evidence="15">RecBCD enzyme subunit RecB</fullName>
        <ecNumber evidence="15">3.1.11.5</ecNumber>
        <ecNumber evidence="15">5.6.2.4</ecNumber>
    </recommendedName>
    <alternativeName>
        <fullName evidence="15">DNA 3'-5' helicase subunit RecB</fullName>
    </alternativeName>
    <alternativeName>
        <fullName evidence="15">Exonuclease V subunit RecB</fullName>
        <shortName evidence="15">ExoV subunit RecB</shortName>
    </alternativeName>
    <alternativeName>
        <fullName evidence="15">Helicase/nuclease RecBCD subunit RecB</fullName>
    </alternativeName>
</protein>
<comment type="catalytic activity">
    <reaction evidence="15">
        <text>Exonucleolytic cleavage (in the presence of ATP) in either 5'- to 3'- or 3'- to 5'-direction to yield 5'-phosphooligonucleotides.</text>
        <dbReference type="EC" id="3.1.11.5"/>
    </reaction>
</comment>
<dbReference type="SUPFAM" id="SSF52540">
    <property type="entry name" value="P-loop containing nucleoside triphosphate hydrolases"/>
    <property type="match status" value="1"/>
</dbReference>
<dbReference type="GO" id="GO:0003677">
    <property type="term" value="F:DNA binding"/>
    <property type="evidence" value="ECO:0007669"/>
    <property type="project" value="UniProtKB-UniRule"/>
</dbReference>
<evidence type="ECO:0000256" key="12">
    <source>
        <dbReference type="ARBA" id="ARBA00023235"/>
    </source>
</evidence>
<evidence type="ECO:0000256" key="2">
    <source>
        <dbReference type="ARBA" id="ARBA00022723"/>
    </source>
</evidence>
<keyword evidence="8 15" id="KW-0067">ATP-binding</keyword>
<feature type="region of interest" description="DNA-binding and helicase activity, interacts with RecC" evidence="15">
    <location>
        <begin position="1"/>
        <end position="894"/>
    </location>
</feature>
<evidence type="ECO:0000256" key="3">
    <source>
        <dbReference type="ARBA" id="ARBA00022741"/>
    </source>
</evidence>
<feature type="active site" description="For nuclease activity" evidence="15">
    <location>
        <position position="1131"/>
    </location>
</feature>
<evidence type="ECO:0000256" key="16">
    <source>
        <dbReference type="PROSITE-ProRule" id="PRU00560"/>
    </source>
</evidence>
<evidence type="ECO:0000259" key="17">
    <source>
        <dbReference type="PROSITE" id="PS51198"/>
    </source>
</evidence>
<keyword evidence="12 15" id="KW-0413">Isomerase</keyword>
<dbReference type="InterPro" id="IPR000212">
    <property type="entry name" value="DNA_helicase_UvrD/REP"/>
</dbReference>
<feature type="region of interest" description="Nuclease activity, interacts with RecD and RecA" evidence="15">
    <location>
        <begin position="924"/>
        <end position="1222"/>
    </location>
</feature>
<evidence type="ECO:0000256" key="9">
    <source>
        <dbReference type="ARBA" id="ARBA00022842"/>
    </source>
</evidence>
<gene>
    <name evidence="15" type="primary">recB</name>
    <name evidence="19" type="ORF">SC1083_0955</name>
</gene>
<evidence type="ECO:0000256" key="7">
    <source>
        <dbReference type="ARBA" id="ARBA00022839"/>
    </source>
</evidence>
<keyword evidence="10 15" id="KW-0238">DNA-binding</keyword>
<dbReference type="GO" id="GO:0000287">
    <property type="term" value="F:magnesium ion binding"/>
    <property type="evidence" value="ECO:0007669"/>
    <property type="project" value="UniProtKB-UniRule"/>
</dbReference>
<dbReference type="InterPro" id="IPR011335">
    <property type="entry name" value="Restrct_endonuc-II-like"/>
</dbReference>
<feature type="binding site" evidence="16">
    <location>
        <begin position="19"/>
        <end position="26"/>
    </location>
    <ligand>
        <name>ATP</name>
        <dbReference type="ChEBI" id="CHEBI:30616"/>
    </ligand>
</feature>
<dbReference type="InterPro" id="IPR011604">
    <property type="entry name" value="PDDEXK-like_dom_sf"/>
</dbReference>
<dbReference type="HAMAP" id="MF_01485">
    <property type="entry name" value="RecB"/>
    <property type="match status" value="1"/>
</dbReference>
<dbReference type="EC" id="5.6.2.4" evidence="15"/>
<feature type="domain" description="UvrD-like helicase C-terminal" evidence="18">
    <location>
        <begin position="497"/>
        <end position="770"/>
    </location>
</feature>
<evidence type="ECO:0000256" key="8">
    <source>
        <dbReference type="ARBA" id="ARBA00022840"/>
    </source>
</evidence>
<keyword evidence="6 15" id="KW-0347">Helicase</keyword>
<evidence type="ECO:0000256" key="15">
    <source>
        <dbReference type="HAMAP-Rule" id="MF_01485"/>
    </source>
</evidence>
<comment type="domain">
    <text evidence="15">The C-terminal domain has nuclease activity and interacts with RecD. It interacts with RecA, facilitating its loading onto ssDNA.</text>
</comment>
<dbReference type="Pfam" id="PF13361">
    <property type="entry name" value="UvrD_C"/>
    <property type="match status" value="1"/>
</dbReference>
<keyword evidence="9 15" id="KW-0460">Magnesium</keyword>
<organism evidence="19 20">
    <name type="scientific">Aggregatibacter actinomycetemcomitans serotype e str. SC1083</name>
    <dbReference type="NCBI Taxonomy" id="907488"/>
    <lineage>
        <taxon>Bacteria</taxon>
        <taxon>Pseudomonadati</taxon>
        <taxon>Pseudomonadota</taxon>
        <taxon>Gammaproteobacteria</taxon>
        <taxon>Pasteurellales</taxon>
        <taxon>Pasteurellaceae</taxon>
        <taxon>Aggregatibacter</taxon>
    </lineage>
</organism>
<dbReference type="GO" id="GO:0009338">
    <property type="term" value="C:exodeoxyribonuclease V complex"/>
    <property type="evidence" value="ECO:0007669"/>
    <property type="project" value="TreeGrafter"/>
</dbReference>
<evidence type="ECO:0000256" key="5">
    <source>
        <dbReference type="ARBA" id="ARBA00022801"/>
    </source>
</evidence>
<dbReference type="CDD" id="cd22352">
    <property type="entry name" value="RecB_C-like"/>
    <property type="match status" value="1"/>
</dbReference>
<evidence type="ECO:0000259" key="18">
    <source>
        <dbReference type="PROSITE" id="PS51217"/>
    </source>
</evidence>
<dbReference type="InterPro" id="IPR038726">
    <property type="entry name" value="PDDEXK_AddAB-type"/>
</dbReference>
<dbReference type="Gene3D" id="1.10.3170.10">
    <property type="entry name" value="Recbcd, chain B, domain 2"/>
    <property type="match status" value="1"/>
</dbReference>
<dbReference type="SUPFAM" id="SSF52980">
    <property type="entry name" value="Restriction endonuclease-like"/>
    <property type="match status" value="1"/>
</dbReference>
<evidence type="ECO:0000256" key="4">
    <source>
        <dbReference type="ARBA" id="ARBA00022763"/>
    </source>
</evidence>
<comment type="catalytic activity">
    <reaction evidence="14 15">
        <text>ATP + H2O = ADP + phosphate + H(+)</text>
        <dbReference type="Rhea" id="RHEA:13065"/>
        <dbReference type="ChEBI" id="CHEBI:15377"/>
        <dbReference type="ChEBI" id="CHEBI:15378"/>
        <dbReference type="ChEBI" id="CHEBI:30616"/>
        <dbReference type="ChEBI" id="CHEBI:43474"/>
        <dbReference type="ChEBI" id="CHEBI:456216"/>
        <dbReference type="EC" id="5.6.2.4"/>
    </reaction>
</comment>
<reference evidence="19 20" key="1">
    <citation type="submission" date="2010-10" db="EMBL/GenBank/DDBJ databases">
        <authorList>
            <person name="Chen C."/>
            <person name="Kittichotirat W."/>
            <person name="Asikainen S."/>
            <person name="Bumgarner R."/>
        </authorList>
    </citation>
    <scope>NUCLEOTIDE SEQUENCE [LARGE SCALE GENOMIC DNA]</scope>
    <source>
        <strain evidence="19 20">SC1083</strain>
    </source>
</reference>
<dbReference type="GO" id="GO:0005524">
    <property type="term" value="F:ATP binding"/>
    <property type="evidence" value="ECO:0007669"/>
    <property type="project" value="UniProtKB-UniRule"/>
</dbReference>
<keyword evidence="1 15" id="KW-0540">Nuclease</keyword>
<accession>G4A809</accession>
<comment type="caution">
    <text evidence="19">The sequence shown here is derived from an EMBL/GenBank/DDBJ whole genome shotgun (WGS) entry which is preliminary data.</text>
</comment>
<dbReference type="SMR" id="G4A809"/>